<protein>
    <recommendedName>
        <fullName evidence="1">Fibrobacter succinogenes major paralogous domain-containing protein</fullName>
    </recommendedName>
</protein>
<feature type="domain" description="Fibrobacter succinogenes major paralogous" evidence="1">
    <location>
        <begin position="48"/>
        <end position="117"/>
    </location>
</feature>
<comment type="caution">
    <text evidence="2">The sequence shown here is derived from an EMBL/GenBank/DDBJ whole genome shotgun (WGS) entry which is preliminary data.</text>
</comment>
<dbReference type="EMBL" id="PCVG01000051">
    <property type="protein sequence ID" value="PIQ68450.1"/>
    <property type="molecule type" value="Genomic_DNA"/>
</dbReference>
<evidence type="ECO:0000313" key="2">
    <source>
        <dbReference type="EMBL" id="PIQ68450.1"/>
    </source>
</evidence>
<name>A0A2H0KB19_9BACT</name>
<evidence type="ECO:0000313" key="3">
    <source>
        <dbReference type="Proteomes" id="UP000229342"/>
    </source>
</evidence>
<dbReference type="Proteomes" id="UP000229342">
    <property type="component" value="Unassembled WGS sequence"/>
</dbReference>
<dbReference type="Pfam" id="PF09603">
    <property type="entry name" value="Fib_succ_major"/>
    <property type="match status" value="1"/>
</dbReference>
<sequence>MAKVEHINFWPELLFVTARASEPFTSPIIFSPFGEVSNFCFSPKEGKKNKMIIFNSGLLAGYRNTDGSFNNRGTNANIWSSLESGTNAWRRNLNSGNATVNRNANNKLYGFSVRCIKDWFARRRIKWRLLSAVRCRALKALC</sequence>
<gene>
    <name evidence="2" type="ORF">COV91_04035</name>
</gene>
<proteinExistence type="predicted"/>
<evidence type="ECO:0000259" key="1">
    <source>
        <dbReference type="Pfam" id="PF09603"/>
    </source>
</evidence>
<dbReference type="AlphaFoldDB" id="A0A2H0KB19"/>
<organism evidence="2 3">
    <name type="scientific">Candidatus Taylorbacteria bacterium CG11_big_fil_rev_8_21_14_0_20_46_11</name>
    <dbReference type="NCBI Taxonomy" id="1975025"/>
    <lineage>
        <taxon>Bacteria</taxon>
        <taxon>Candidatus Tayloriibacteriota</taxon>
    </lineage>
</organism>
<dbReference type="InterPro" id="IPR011871">
    <property type="entry name" value="Fib_succ_major"/>
</dbReference>
<accession>A0A2H0KB19</accession>
<reference evidence="2 3" key="1">
    <citation type="submission" date="2017-09" db="EMBL/GenBank/DDBJ databases">
        <title>Depth-based differentiation of microbial function through sediment-hosted aquifers and enrichment of novel symbionts in the deep terrestrial subsurface.</title>
        <authorList>
            <person name="Probst A.J."/>
            <person name="Ladd B."/>
            <person name="Jarett J.K."/>
            <person name="Geller-Mcgrath D.E."/>
            <person name="Sieber C.M."/>
            <person name="Emerson J.B."/>
            <person name="Anantharaman K."/>
            <person name="Thomas B.C."/>
            <person name="Malmstrom R."/>
            <person name="Stieglmeier M."/>
            <person name="Klingl A."/>
            <person name="Woyke T."/>
            <person name="Ryan C.M."/>
            <person name="Banfield J.F."/>
        </authorList>
    </citation>
    <scope>NUCLEOTIDE SEQUENCE [LARGE SCALE GENOMIC DNA]</scope>
    <source>
        <strain evidence="2">CG11_big_fil_rev_8_21_14_0_20_46_11</strain>
    </source>
</reference>